<feature type="transmembrane region" description="Helical" evidence="1">
    <location>
        <begin position="504"/>
        <end position="524"/>
    </location>
</feature>
<keyword evidence="1" id="KW-0812">Transmembrane</keyword>
<feature type="transmembrane region" description="Helical" evidence="1">
    <location>
        <begin position="566"/>
        <end position="587"/>
    </location>
</feature>
<dbReference type="PANTHER" id="PTHR43849">
    <property type="entry name" value="BLL3936 PROTEIN"/>
    <property type="match status" value="1"/>
</dbReference>
<sequence>MSDIKTTEKINVQEISEGESAGRVLPHTQNMIMTIIAVSMSCFHIIVLGGFYTLNPWILYLTHLGFAIILVFLIYPANTHEKKSSFKLLDIVFVLCAIAAISYYIIDIDQLIYRIGISPNLWDVVAASTIVFLVLEITRRTCGFILPLIAVIFILYAVFGSGLPGILGHSGYSLERIISYLTGLDAIFSTPVASSASFVFLFILFGAFLATSGAGKLFIDLSISLTGGRRGGPAKSAVVASSLFGSFTGSSNANVVASGAFTIPLMKQIGYKPKFSGAVEAVSSTGGQLMPPVMGAAAFIMAELIGIPYLDIVYAAIIPVLLYYSAVFFMIDFEAAKLKLKGIPKSALNQPFDVLKKNGHLAIPLLVLIYMLVIVHSSLVRAALLAILSALVVAALKKETRMGFKKTYNALSQGAKTSLEVIASCATAGLVIGILNLTGLGLKFASLIISFSGGILIIALILTMLSSLLLGMGLPTTAGYLISAAVVAPALVEFGVPVLAAHMFVFYFACLSAITPPVALAAFAASGLASAKPMQVALTSVKLGTVAFIIPFMFVYNPALLGQGSILSIIITIISAFLGTYAIACAIQGWLWKEEINNKFIRILLAISALTLIYPGLTSDILGVGLMVLIIILRNKLIVSKKKDKQNQSKKENDENIG</sequence>
<name>A0ABW3LNP5_9BACI</name>
<evidence type="ECO:0000313" key="4">
    <source>
        <dbReference type="Proteomes" id="UP001597040"/>
    </source>
</evidence>
<feature type="transmembrane region" description="Helical" evidence="1">
    <location>
        <begin position="88"/>
        <end position="106"/>
    </location>
</feature>
<protein>
    <submittedName>
        <fullName evidence="3">TRAP transporter permease</fullName>
    </submittedName>
</protein>
<organism evidence="3 4">
    <name type="scientific">Virgibacillus byunsanensis</name>
    <dbReference type="NCBI Taxonomy" id="570945"/>
    <lineage>
        <taxon>Bacteria</taxon>
        <taxon>Bacillati</taxon>
        <taxon>Bacillota</taxon>
        <taxon>Bacilli</taxon>
        <taxon>Bacillales</taxon>
        <taxon>Bacillaceae</taxon>
        <taxon>Virgibacillus</taxon>
    </lineage>
</organism>
<evidence type="ECO:0000259" key="2">
    <source>
        <dbReference type="Pfam" id="PF06808"/>
    </source>
</evidence>
<evidence type="ECO:0000256" key="1">
    <source>
        <dbReference type="SAM" id="Phobius"/>
    </source>
</evidence>
<dbReference type="InterPro" id="IPR011853">
    <property type="entry name" value="TRAP_DctM-Dct_fused"/>
</dbReference>
<evidence type="ECO:0000313" key="3">
    <source>
        <dbReference type="EMBL" id="MFD1038984.1"/>
    </source>
</evidence>
<keyword evidence="1" id="KW-1133">Transmembrane helix</keyword>
<dbReference type="EMBL" id="JBHTKJ010000028">
    <property type="protein sequence ID" value="MFD1038984.1"/>
    <property type="molecule type" value="Genomic_DNA"/>
</dbReference>
<feature type="transmembrane region" description="Helical" evidence="1">
    <location>
        <begin position="444"/>
        <end position="465"/>
    </location>
</feature>
<feature type="transmembrane region" description="Helical" evidence="1">
    <location>
        <begin position="57"/>
        <end position="76"/>
    </location>
</feature>
<dbReference type="Pfam" id="PF06808">
    <property type="entry name" value="DctM"/>
    <property type="match status" value="1"/>
</dbReference>
<feature type="transmembrane region" description="Helical" evidence="1">
    <location>
        <begin position="112"/>
        <end position="135"/>
    </location>
</feature>
<comment type="caution">
    <text evidence="3">The sequence shown here is derived from an EMBL/GenBank/DDBJ whole genome shotgun (WGS) entry which is preliminary data.</text>
</comment>
<reference evidence="4" key="1">
    <citation type="journal article" date="2019" name="Int. J. Syst. Evol. Microbiol.">
        <title>The Global Catalogue of Microorganisms (GCM) 10K type strain sequencing project: providing services to taxonomists for standard genome sequencing and annotation.</title>
        <authorList>
            <consortium name="The Broad Institute Genomics Platform"/>
            <consortium name="The Broad Institute Genome Sequencing Center for Infectious Disease"/>
            <person name="Wu L."/>
            <person name="Ma J."/>
        </authorList>
    </citation>
    <scope>NUCLEOTIDE SEQUENCE [LARGE SCALE GENOMIC DNA]</scope>
    <source>
        <strain evidence="4">CCUG 56754</strain>
    </source>
</reference>
<feature type="transmembrane region" description="Helical" evidence="1">
    <location>
        <begin position="599"/>
        <end position="615"/>
    </location>
</feature>
<dbReference type="Proteomes" id="UP001597040">
    <property type="component" value="Unassembled WGS sequence"/>
</dbReference>
<feature type="transmembrane region" description="Helical" evidence="1">
    <location>
        <begin position="313"/>
        <end position="333"/>
    </location>
</feature>
<dbReference type="InterPro" id="IPR010656">
    <property type="entry name" value="DctM"/>
</dbReference>
<keyword evidence="1" id="KW-0472">Membrane</keyword>
<feature type="domain" description="TRAP C4-dicarboxylate transport system permease DctM subunit" evidence="2">
    <location>
        <begin position="130"/>
        <end position="566"/>
    </location>
</feature>
<feature type="transmembrane region" description="Helical" evidence="1">
    <location>
        <begin position="142"/>
        <end position="167"/>
    </location>
</feature>
<feature type="transmembrane region" description="Helical" evidence="1">
    <location>
        <begin position="31"/>
        <end position="51"/>
    </location>
</feature>
<feature type="transmembrane region" description="Helical" evidence="1">
    <location>
        <begin position="417"/>
        <end position="438"/>
    </location>
</feature>
<feature type="transmembrane region" description="Helical" evidence="1">
    <location>
        <begin position="187"/>
        <end position="210"/>
    </location>
</feature>
<feature type="transmembrane region" description="Helical" evidence="1">
    <location>
        <begin position="477"/>
        <end position="498"/>
    </location>
</feature>
<proteinExistence type="predicted"/>
<dbReference type="NCBIfam" id="TIGR02123">
    <property type="entry name" value="TRAP_fused"/>
    <property type="match status" value="1"/>
</dbReference>
<gene>
    <name evidence="3" type="ORF">ACFQ3N_11375</name>
</gene>
<accession>A0ABW3LNP5</accession>
<feature type="transmembrane region" description="Helical" evidence="1">
    <location>
        <begin position="354"/>
        <end position="373"/>
    </location>
</feature>
<feature type="transmembrane region" description="Helical" evidence="1">
    <location>
        <begin position="536"/>
        <end position="554"/>
    </location>
</feature>
<keyword evidence="4" id="KW-1185">Reference proteome</keyword>
<dbReference type="PANTHER" id="PTHR43849:SF2">
    <property type="entry name" value="BLL3936 PROTEIN"/>
    <property type="match status" value="1"/>
</dbReference>
<feature type="transmembrane region" description="Helical" evidence="1">
    <location>
        <begin position="621"/>
        <end position="639"/>
    </location>
</feature>
<dbReference type="RefSeq" id="WP_390362492.1">
    <property type="nucleotide sequence ID" value="NZ_JBHTKJ010000028.1"/>
</dbReference>